<evidence type="ECO:0000313" key="1">
    <source>
        <dbReference type="EMBL" id="OHS98649.1"/>
    </source>
</evidence>
<gene>
    <name evidence="1" type="ORF">TRFO_34901</name>
</gene>
<dbReference type="RefSeq" id="XP_068351786.1">
    <property type="nucleotide sequence ID" value="XM_068509940.1"/>
</dbReference>
<organism evidence="1 2">
    <name type="scientific">Tritrichomonas foetus</name>
    <dbReference type="NCBI Taxonomy" id="1144522"/>
    <lineage>
        <taxon>Eukaryota</taxon>
        <taxon>Metamonada</taxon>
        <taxon>Parabasalia</taxon>
        <taxon>Tritrichomonadida</taxon>
        <taxon>Tritrichomonadidae</taxon>
        <taxon>Tritrichomonas</taxon>
    </lineage>
</organism>
<dbReference type="PANTHER" id="PTHR46817">
    <property type="entry name" value="PHOSPHOINOSITIDE PHOSPHATASE SAC9-RELATED"/>
    <property type="match status" value="1"/>
</dbReference>
<name>A0A1J4JJ79_9EUKA</name>
<dbReference type="Proteomes" id="UP000179807">
    <property type="component" value="Unassembled WGS sequence"/>
</dbReference>
<evidence type="ECO:0000313" key="2">
    <source>
        <dbReference type="Proteomes" id="UP000179807"/>
    </source>
</evidence>
<dbReference type="PANTHER" id="PTHR46817:SF1">
    <property type="entry name" value="SAC DOMAIN-CONTAINING PROTEIN"/>
    <property type="match status" value="1"/>
</dbReference>
<comment type="caution">
    <text evidence="1">The sequence shown here is derived from an EMBL/GenBank/DDBJ whole genome shotgun (WGS) entry which is preliminary data.</text>
</comment>
<dbReference type="EMBL" id="MLAK01001042">
    <property type="protein sequence ID" value="OHS98649.1"/>
    <property type="molecule type" value="Genomic_DNA"/>
</dbReference>
<keyword evidence="2" id="KW-1185">Reference proteome</keyword>
<dbReference type="AlphaFoldDB" id="A0A1J4JJ79"/>
<protein>
    <submittedName>
        <fullName evidence="1">Uncharacterized protein</fullName>
    </submittedName>
</protein>
<dbReference type="GeneID" id="94844644"/>
<accession>A0A1J4JJ79</accession>
<proteinExistence type="predicted"/>
<reference evidence="1" key="1">
    <citation type="submission" date="2016-10" db="EMBL/GenBank/DDBJ databases">
        <authorList>
            <person name="Benchimol M."/>
            <person name="Almeida L.G."/>
            <person name="Vasconcelos A.T."/>
            <person name="Perreira-Neves A."/>
            <person name="Rosa I.A."/>
            <person name="Tasca T."/>
            <person name="Bogo M.R."/>
            <person name="de Souza W."/>
        </authorList>
    </citation>
    <scope>NUCLEOTIDE SEQUENCE [LARGE SCALE GENOMIC DNA]</scope>
    <source>
        <strain evidence="1">K</strain>
    </source>
</reference>
<dbReference type="VEuPathDB" id="TrichDB:TRFO_34901"/>
<sequence>MKQASINYVQFDDKSSCIIASLPQRNDTQVIYIDQIMGTLMFTGIKGYDVFDSKNDAFKFLTKNKKLINAVDAHSILGYIISDKVCHLLLVEKASKIDTIFEKHVVYAIEKVNIINIPTEMSCSDANYVPIETIANYPFQYSHFFCQTFDLSKAFGKSTAVRSVWNEKFQIPFNRLPVSNICISLFQGIIRLTKFSTDVKASLLFVASHQFPKWLLPQGTHKVKEHETGIEYLIDIFLIKHSENGYEILNHSLQIGDFPFNWSFDQGRYSVRKMEACIESVKNFVLKQKDLWEIDGITFSNFFSNQESPEHILSETLEDALNNDYNCDTAEYEWIQSERDADKLDYYIQMLWPQVYSKIQKFGFNKSISNHADTFHILSKQVGMFRFVFGLSFEREILGLFFFTLGLLEKMCEELRFKFPNHLVTTEDLHSFADGFIYCTGNFLLEFSQSFSNFTNVPSGEIERSLIFNYMKPRSVSFSKHQINYANTMAAIDAIKNLQGVRTFAVTQSPSSFVFSENISNVILKPNIAGYTEIAQKDKPIILCLSEPCYIREVVLRNVNVTRVSISGGLRLNRTFPIAKKVMIPWVPKDGNNVQGPYIRIPLKSTSIYYDHDIRPHDYEKVRFLILNFKTYRNEPLRIGSLFAFGTPQKPGQVSKEVNFQFKLDVSTPIKYEGDVSKTDTFVSWEISRLKQNASYLDLQKHLIEKNMPIDSADFDKMLIPPKVERELHKAICAKCQSKDQCIDCINCNRPFCKKCLNPRKHLKLCEYCLSARESLLLHVSRLNSVRFLLINVLYPFIGKHNEQMMPLDPKALDFNDINRPPIAAYAYEPPIPSRLSVDPETLFVSNLNWPVECNMMQMNIIFTCESQVTGLHISCNTLLKVTVEGAEPSQLEFKPPGCLQKIKYCGRMAKVTISAKKISMHHIQFVGNFIPSDPETHQQENQATKPRRLNQVKAQAQFNRAMSSHEFRFASPVEVSAVKYSHLSHLPKDVVIEFKSDKNSKMMSRTVASLSAHADGMALLVFPSPIPASTLRLFYPGLSPQLAQIYANDIPEIMIPQKIIHPKRGK</sequence>